<reference evidence="1 2" key="1">
    <citation type="submission" date="2018-01" db="EMBL/GenBank/DDBJ databases">
        <title>Draft genome sequence of Streptomyces sp. 13K301.</title>
        <authorList>
            <person name="Sahin N."/>
            <person name="Saygin H."/>
            <person name="Ay H."/>
        </authorList>
    </citation>
    <scope>NUCLEOTIDE SEQUENCE [LARGE SCALE GENOMIC DNA]</scope>
    <source>
        <strain evidence="1 2">13K301</strain>
    </source>
</reference>
<evidence type="ECO:0000313" key="2">
    <source>
        <dbReference type="Proteomes" id="UP000235943"/>
    </source>
</evidence>
<protein>
    <submittedName>
        <fullName evidence="1">Uncharacterized protein</fullName>
    </submittedName>
</protein>
<name>A0A2N8TTV5_9ACTN</name>
<dbReference type="OrthoDB" id="4258504at2"/>
<gene>
    <name evidence="1" type="ORF">C1J00_09535</name>
</gene>
<dbReference type="RefSeq" id="WP_102908598.1">
    <property type="nucleotide sequence ID" value="NZ_POUC01000048.1"/>
</dbReference>
<accession>A0A2N8TTV5</accession>
<keyword evidence="2" id="KW-1185">Reference proteome</keyword>
<proteinExistence type="predicted"/>
<dbReference type="AlphaFoldDB" id="A0A2N8TTV5"/>
<sequence length="91" mass="9738">MIEKQPLGLAEELDALANAPATHRGPQCSVGAFLEAADQDVAASLRAALDTDRVTAKAIADTLSRYGDPVTAYTVARHRRRGQSNGCRCER</sequence>
<evidence type="ECO:0000313" key="1">
    <source>
        <dbReference type="EMBL" id="PNG22437.1"/>
    </source>
</evidence>
<comment type="caution">
    <text evidence="1">The sequence shown here is derived from an EMBL/GenBank/DDBJ whole genome shotgun (WGS) entry which is preliminary data.</text>
</comment>
<dbReference type="Proteomes" id="UP000235943">
    <property type="component" value="Unassembled WGS sequence"/>
</dbReference>
<organism evidence="1 2">
    <name type="scientific">Streptomyces cahuitamycinicus</name>
    <dbReference type="NCBI Taxonomy" id="2070367"/>
    <lineage>
        <taxon>Bacteria</taxon>
        <taxon>Bacillati</taxon>
        <taxon>Actinomycetota</taxon>
        <taxon>Actinomycetes</taxon>
        <taxon>Kitasatosporales</taxon>
        <taxon>Streptomycetaceae</taxon>
        <taxon>Streptomyces</taxon>
    </lineage>
</organism>
<dbReference type="EMBL" id="POUC01000048">
    <property type="protein sequence ID" value="PNG22437.1"/>
    <property type="molecule type" value="Genomic_DNA"/>
</dbReference>